<feature type="domain" description="Thiamine pyrophosphate enzyme central" evidence="4">
    <location>
        <begin position="187"/>
        <end position="324"/>
    </location>
</feature>
<dbReference type="Pfam" id="PF00205">
    <property type="entry name" value="TPP_enzyme_M"/>
    <property type="match status" value="1"/>
</dbReference>
<dbReference type="GO" id="GO:0050660">
    <property type="term" value="F:flavin adenine dinucleotide binding"/>
    <property type="evidence" value="ECO:0007669"/>
    <property type="project" value="TreeGrafter"/>
</dbReference>
<dbReference type="InterPro" id="IPR029061">
    <property type="entry name" value="THDP-binding"/>
</dbReference>
<dbReference type="Gene3D" id="3.40.50.1220">
    <property type="entry name" value="TPP-binding domain"/>
    <property type="match status" value="1"/>
</dbReference>
<evidence type="ECO:0000256" key="3">
    <source>
        <dbReference type="RuleBase" id="RU362132"/>
    </source>
</evidence>
<dbReference type="GO" id="GO:0009097">
    <property type="term" value="P:isoleucine biosynthetic process"/>
    <property type="evidence" value="ECO:0007669"/>
    <property type="project" value="TreeGrafter"/>
</dbReference>
<dbReference type="GO" id="GO:0005948">
    <property type="term" value="C:acetolactate synthase complex"/>
    <property type="evidence" value="ECO:0007669"/>
    <property type="project" value="TreeGrafter"/>
</dbReference>
<dbReference type="CDD" id="cd07035">
    <property type="entry name" value="TPP_PYR_POX_like"/>
    <property type="match status" value="1"/>
</dbReference>
<evidence type="ECO:0000313" key="7">
    <source>
        <dbReference type="EMBL" id="OZI30083.1"/>
    </source>
</evidence>
<dbReference type="SUPFAM" id="SSF52467">
    <property type="entry name" value="DHS-like NAD/FAD-binding domain"/>
    <property type="match status" value="1"/>
</dbReference>
<name>A0A261S0P5_9BORD</name>
<dbReference type="GO" id="GO:0009099">
    <property type="term" value="P:L-valine biosynthetic process"/>
    <property type="evidence" value="ECO:0007669"/>
    <property type="project" value="TreeGrafter"/>
</dbReference>
<feature type="domain" description="Thiamine pyrophosphate enzyme N-terminal TPP-binding" evidence="6">
    <location>
        <begin position="1"/>
        <end position="114"/>
    </location>
</feature>
<organism evidence="7 8">
    <name type="scientific">Bordetella genomosp. 10</name>
    <dbReference type="NCBI Taxonomy" id="1416804"/>
    <lineage>
        <taxon>Bacteria</taxon>
        <taxon>Pseudomonadati</taxon>
        <taxon>Pseudomonadota</taxon>
        <taxon>Betaproteobacteria</taxon>
        <taxon>Burkholderiales</taxon>
        <taxon>Alcaligenaceae</taxon>
        <taxon>Bordetella</taxon>
    </lineage>
</organism>
<dbReference type="Gene3D" id="3.40.50.970">
    <property type="match status" value="2"/>
</dbReference>
<protein>
    <submittedName>
        <fullName evidence="7">Decarboxylase</fullName>
    </submittedName>
</protein>
<dbReference type="CDD" id="cd00568">
    <property type="entry name" value="TPP_enzymes"/>
    <property type="match status" value="1"/>
</dbReference>
<evidence type="ECO:0000259" key="5">
    <source>
        <dbReference type="Pfam" id="PF02775"/>
    </source>
</evidence>
<evidence type="ECO:0000256" key="2">
    <source>
        <dbReference type="ARBA" id="ARBA00023052"/>
    </source>
</evidence>
<dbReference type="EMBL" id="NEVM01000005">
    <property type="protein sequence ID" value="OZI30083.1"/>
    <property type="molecule type" value="Genomic_DNA"/>
</dbReference>
<dbReference type="InterPro" id="IPR029035">
    <property type="entry name" value="DHS-like_NAD/FAD-binding_dom"/>
</dbReference>
<dbReference type="AlphaFoldDB" id="A0A261S0P5"/>
<feature type="domain" description="Thiamine pyrophosphate enzyme TPP-binding" evidence="5">
    <location>
        <begin position="383"/>
        <end position="529"/>
    </location>
</feature>
<dbReference type="InterPro" id="IPR012001">
    <property type="entry name" value="Thiamin_PyroP_enz_TPP-bd_dom"/>
</dbReference>
<dbReference type="GO" id="GO:0003984">
    <property type="term" value="F:acetolactate synthase activity"/>
    <property type="evidence" value="ECO:0007669"/>
    <property type="project" value="TreeGrafter"/>
</dbReference>
<evidence type="ECO:0000259" key="6">
    <source>
        <dbReference type="Pfam" id="PF02776"/>
    </source>
</evidence>
<dbReference type="InterPro" id="IPR011766">
    <property type="entry name" value="TPP_enzyme_TPP-bd"/>
</dbReference>
<reference evidence="8" key="1">
    <citation type="submission" date="2017-05" db="EMBL/GenBank/DDBJ databases">
        <title>Complete and WGS of Bordetella genogroups.</title>
        <authorList>
            <person name="Spilker T."/>
            <person name="Lipuma J."/>
        </authorList>
    </citation>
    <scope>NUCLEOTIDE SEQUENCE [LARGE SCALE GENOMIC DNA]</scope>
    <source>
        <strain evidence="8">AU16122</strain>
    </source>
</reference>
<dbReference type="GO" id="GO:0000287">
    <property type="term" value="F:magnesium ion binding"/>
    <property type="evidence" value="ECO:0007669"/>
    <property type="project" value="InterPro"/>
</dbReference>
<dbReference type="RefSeq" id="WP_094854520.1">
    <property type="nucleotide sequence ID" value="NZ_NEVM01000005.1"/>
</dbReference>
<dbReference type="InterPro" id="IPR045229">
    <property type="entry name" value="TPP_enz"/>
</dbReference>
<dbReference type="InterPro" id="IPR012000">
    <property type="entry name" value="Thiamin_PyroP_enz_cen_dom"/>
</dbReference>
<dbReference type="PANTHER" id="PTHR18968">
    <property type="entry name" value="THIAMINE PYROPHOSPHATE ENZYMES"/>
    <property type="match status" value="1"/>
</dbReference>
<keyword evidence="8" id="KW-1185">Reference proteome</keyword>
<dbReference type="Pfam" id="PF02775">
    <property type="entry name" value="TPP_enzyme_C"/>
    <property type="match status" value="1"/>
</dbReference>
<dbReference type="PANTHER" id="PTHR18968:SF120">
    <property type="entry name" value="ACETOLACTATE SYNTHASE LARGE SUBUNIT"/>
    <property type="match status" value="1"/>
</dbReference>
<dbReference type="OrthoDB" id="2254214at2"/>
<dbReference type="GO" id="GO:0030976">
    <property type="term" value="F:thiamine pyrophosphate binding"/>
    <property type="evidence" value="ECO:0007669"/>
    <property type="project" value="InterPro"/>
</dbReference>
<comment type="similarity">
    <text evidence="1 3">Belongs to the TPP enzyme family.</text>
</comment>
<evidence type="ECO:0000256" key="1">
    <source>
        <dbReference type="ARBA" id="ARBA00007812"/>
    </source>
</evidence>
<dbReference type="Pfam" id="PF02776">
    <property type="entry name" value="TPP_enzyme_N"/>
    <property type="match status" value="1"/>
</dbReference>
<gene>
    <name evidence="7" type="ORF">CAL29_18615</name>
</gene>
<proteinExistence type="inferred from homology"/>
<accession>A0A261S0P5</accession>
<dbReference type="Proteomes" id="UP000216020">
    <property type="component" value="Unassembled WGS sequence"/>
</dbReference>
<keyword evidence="2 3" id="KW-0786">Thiamine pyrophosphate</keyword>
<evidence type="ECO:0000313" key="8">
    <source>
        <dbReference type="Proteomes" id="UP000216020"/>
    </source>
</evidence>
<comment type="caution">
    <text evidence="7">The sequence shown here is derived from an EMBL/GenBank/DDBJ whole genome shotgun (WGS) entry which is preliminary data.</text>
</comment>
<evidence type="ECO:0000259" key="4">
    <source>
        <dbReference type="Pfam" id="PF00205"/>
    </source>
</evidence>
<dbReference type="SUPFAM" id="SSF52518">
    <property type="entry name" value="Thiamin diphosphate-binding fold (THDP-binding)"/>
    <property type="match status" value="2"/>
</dbReference>
<sequence length="544" mass="57941">MRIAELITATLANFGVERIFSVPGESFLGLLDALHDEARIDLVTCRHEGSAGLAAVADAKLSGKTGVAAVSRGPGLFNASIALHVAEQEAIPLILLVGQVDLPNLDRGAVQEVDTRVSLNWVIKGSYRIAHPATAAEVLRKAFALATSGTPGAVIIELPEDALEYEAAQAAPFPAAVAADTLAEPAIDTFVSLLEGCERPLLLVGGQNRSDDFRHALARFAGKFGLPVVAANKQQDQFSNRHPNWAGQLGFFPSREHTALLGEADLIVALGTRLGDLSTLGFNYPRQAPPRQKLVHVHPDAAVLGARFETDLAVAADAGAFVRRMLDTAYTRALSSGWSSQISHARETLHYWRGESAPTADVLGHTVHACSRFLSDDGIVTTDSGNFASWVHRIYRLEPTNRLLGSACGAMGSGVPAALAAALRFPGRQVTAFCGDGGFLMNGNELATAVERDLDIKIVVSNNRSYGTIRTHQQRAYPGRVSGTDLHNPDFRALANAFGAQGLLVAHAHEAAAIVEQAYRHRGPVLIEVKCDPDYTVARSIEAG</sequence>